<dbReference type="GO" id="GO:0022857">
    <property type="term" value="F:transmembrane transporter activity"/>
    <property type="evidence" value="ECO:0007669"/>
    <property type="project" value="InterPro"/>
</dbReference>
<evidence type="ECO:0000256" key="1">
    <source>
        <dbReference type="ARBA" id="ARBA00004651"/>
    </source>
</evidence>
<evidence type="ECO:0000256" key="8">
    <source>
        <dbReference type="SAM" id="Phobius"/>
    </source>
</evidence>
<dbReference type="EMBL" id="JAGIQL010000115">
    <property type="protein sequence ID" value="MBP0460439.1"/>
    <property type="molecule type" value="Genomic_DNA"/>
</dbReference>
<dbReference type="PANTHER" id="PTHR23517">
    <property type="entry name" value="RESISTANCE PROTEIN MDTM, PUTATIVE-RELATED-RELATED"/>
    <property type="match status" value="1"/>
</dbReference>
<dbReference type="CDD" id="cd17329">
    <property type="entry name" value="MFS_MdtH_MDR_like"/>
    <property type="match status" value="1"/>
</dbReference>
<feature type="transmembrane region" description="Helical" evidence="8">
    <location>
        <begin position="259"/>
        <end position="277"/>
    </location>
</feature>
<feature type="transmembrane region" description="Helical" evidence="8">
    <location>
        <begin position="223"/>
        <end position="239"/>
    </location>
</feature>
<dbReference type="InterPro" id="IPR005829">
    <property type="entry name" value="Sugar_transporter_CS"/>
</dbReference>
<keyword evidence="3" id="KW-1003">Cell membrane</keyword>
<proteinExistence type="predicted"/>
<evidence type="ECO:0000256" key="2">
    <source>
        <dbReference type="ARBA" id="ARBA00022448"/>
    </source>
</evidence>
<feature type="transmembrane region" description="Helical" evidence="8">
    <location>
        <begin position="81"/>
        <end position="101"/>
    </location>
</feature>
<comment type="caution">
    <text evidence="10">The sequence shown here is derived from an EMBL/GenBank/DDBJ whole genome shotgun (WGS) entry which is preliminary data.</text>
</comment>
<accession>A0A940MCG4</accession>
<organism evidence="10 11">
    <name type="scientific">Streptomyces montanisoli</name>
    <dbReference type="NCBI Taxonomy" id="2798581"/>
    <lineage>
        <taxon>Bacteria</taxon>
        <taxon>Bacillati</taxon>
        <taxon>Actinomycetota</taxon>
        <taxon>Actinomycetes</taxon>
        <taxon>Kitasatosporales</taxon>
        <taxon>Streptomycetaceae</taxon>
        <taxon>Streptomyces</taxon>
    </lineage>
</organism>
<dbReference type="InterPro" id="IPR036259">
    <property type="entry name" value="MFS_trans_sf"/>
</dbReference>
<comment type="subcellular location">
    <subcellularLocation>
        <location evidence="1">Cell membrane</location>
        <topology evidence="1">Multi-pass membrane protein</topology>
    </subcellularLocation>
</comment>
<keyword evidence="11" id="KW-1185">Reference proteome</keyword>
<reference evidence="10" key="1">
    <citation type="submission" date="2021-03" db="EMBL/GenBank/DDBJ databases">
        <title>Whole genome sequence of Streptomyces bomunensis MMS17-BM035.</title>
        <authorList>
            <person name="Lee J.H."/>
        </authorList>
    </citation>
    <scope>NUCLEOTIDE SEQUENCE</scope>
    <source>
        <strain evidence="10">MMS17-BM035</strain>
    </source>
</reference>
<evidence type="ECO:0000256" key="3">
    <source>
        <dbReference type="ARBA" id="ARBA00022475"/>
    </source>
</evidence>
<dbReference type="PANTHER" id="PTHR23517:SF2">
    <property type="entry name" value="MULTIDRUG RESISTANCE PROTEIN MDTH"/>
    <property type="match status" value="1"/>
</dbReference>
<dbReference type="Proteomes" id="UP000670475">
    <property type="component" value="Unassembled WGS sequence"/>
</dbReference>
<feature type="transmembrane region" description="Helical" evidence="8">
    <location>
        <begin position="370"/>
        <end position="394"/>
    </location>
</feature>
<evidence type="ECO:0000256" key="5">
    <source>
        <dbReference type="ARBA" id="ARBA00022989"/>
    </source>
</evidence>
<keyword evidence="6 8" id="KW-0472">Membrane</keyword>
<feature type="transmembrane region" description="Helical" evidence="8">
    <location>
        <begin position="54"/>
        <end position="74"/>
    </location>
</feature>
<dbReference type="PROSITE" id="PS00216">
    <property type="entry name" value="SUGAR_TRANSPORT_1"/>
    <property type="match status" value="1"/>
</dbReference>
<feature type="transmembrane region" description="Helical" evidence="8">
    <location>
        <begin position="12"/>
        <end position="42"/>
    </location>
</feature>
<evidence type="ECO:0000256" key="6">
    <source>
        <dbReference type="ARBA" id="ARBA00023136"/>
    </source>
</evidence>
<feature type="domain" description="Major facilitator superfamily (MFS) profile" evidence="9">
    <location>
        <begin position="17"/>
        <end position="401"/>
    </location>
</feature>
<dbReference type="GO" id="GO:0005886">
    <property type="term" value="C:plasma membrane"/>
    <property type="evidence" value="ECO:0007669"/>
    <property type="project" value="UniProtKB-SubCell"/>
</dbReference>
<dbReference type="Pfam" id="PF07690">
    <property type="entry name" value="MFS_1"/>
    <property type="match status" value="1"/>
</dbReference>
<gene>
    <name evidence="10" type="ORF">JFN87_23535</name>
</gene>
<keyword evidence="5 8" id="KW-1133">Transmembrane helix</keyword>
<feature type="transmembrane region" description="Helical" evidence="8">
    <location>
        <begin position="107"/>
        <end position="129"/>
    </location>
</feature>
<feature type="transmembrane region" description="Helical" evidence="8">
    <location>
        <begin position="168"/>
        <end position="189"/>
    </location>
</feature>
<dbReference type="RefSeq" id="WP_209342987.1">
    <property type="nucleotide sequence ID" value="NZ_JAGIQL010000115.1"/>
</dbReference>
<dbReference type="InterPro" id="IPR011701">
    <property type="entry name" value="MFS"/>
</dbReference>
<evidence type="ECO:0000259" key="9">
    <source>
        <dbReference type="PROSITE" id="PS50850"/>
    </source>
</evidence>
<sequence length="429" mass="44584">MPKIHVPRSRLTGYPAAAWVIFAGMFLNKFGNFLNVFLVLYLTGEGYSAGEAGLALSIAGLGGFLGNIVGGTVADRFGRRSSIVISQFGAGVFTVAVPFVHGLWPTTLVVAMVGVFAQIYRPGAGALLVDVVPQARRVGAFAVLRLAINLGMAVGPMVGGLLSAHSWTYVFVGDAASSVAFGLLALLLLPGGSTVHEEAPDAAVPVAVGQPARQGYRQVFGDAPFRFFLLSMVCATFVYSQGNATLPLHVDSVGFSNSFYGLLLGVNAAVCIVLELPLTRWTERWNPRYAILTGLLLLAVGMSSTGLADSRLLLVGTVVLWSLGEIVYTPISSAYPSQFSPPHLRGRYQGAEGLAHTAGQAIGPAVGGYLFAWSASAHWTMCAAVAVFGALIVLPAKPAGRDTGATPAGAQDAAPSGEVPTTPLPEPGQ</sequence>
<dbReference type="InterPro" id="IPR050171">
    <property type="entry name" value="MFS_Transporters"/>
</dbReference>
<dbReference type="AlphaFoldDB" id="A0A940MCG4"/>
<feature type="region of interest" description="Disordered" evidence="7">
    <location>
        <begin position="401"/>
        <end position="429"/>
    </location>
</feature>
<keyword evidence="4 8" id="KW-0812">Transmembrane</keyword>
<evidence type="ECO:0000256" key="7">
    <source>
        <dbReference type="SAM" id="MobiDB-lite"/>
    </source>
</evidence>
<protein>
    <submittedName>
        <fullName evidence="10">MFS transporter</fullName>
    </submittedName>
</protein>
<name>A0A940MCG4_9ACTN</name>
<evidence type="ECO:0000313" key="10">
    <source>
        <dbReference type="EMBL" id="MBP0460439.1"/>
    </source>
</evidence>
<keyword evidence="2" id="KW-0813">Transport</keyword>
<feature type="transmembrane region" description="Helical" evidence="8">
    <location>
        <begin position="289"/>
        <end position="308"/>
    </location>
</feature>
<dbReference type="InterPro" id="IPR020846">
    <property type="entry name" value="MFS_dom"/>
</dbReference>
<evidence type="ECO:0000256" key="4">
    <source>
        <dbReference type="ARBA" id="ARBA00022692"/>
    </source>
</evidence>
<feature type="transmembrane region" description="Helical" evidence="8">
    <location>
        <begin position="141"/>
        <end position="162"/>
    </location>
</feature>
<evidence type="ECO:0000313" key="11">
    <source>
        <dbReference type="Proteomes" id="UP000670475"/>
    </source>
</evidence>
<dbReference type="PROSITE" id="PS50850">
    <property type="entry name" value="MFS"/>
    <property type="match status" value="1"/>
</dbReference>
<dbReference type="Gene3D" id="1.20.1250.20">
    <property type="entry name" value="MFS general substrate transporter like domains"/>
    <property type="match status" value="1"/>
</dbReference>
<dbReference type="SUPFAM" id="SSF103473">
    <property type="entry name" value="MFS general substrate transporter"/>
    <property type="match status" value="1"/>
</dbReference>